<dbReference type="Proteomes" id="UP000356253">
    <property type="component" value="Unassembled WGS sequence"/>
</dbReference>
<sequence>MATLEKLFNIYRKMTKRTNKEVLGKGIRFLAGALPLMFIGPSILYSAFHNQESPLYVAVLILGIVACAGAIFLMFKGVNTLIKALFD</sequence>
<keyword evidence="2" id="KW-1185">Reference proteome</keyword>
<organism evidence="1 2">
    <name type="scientific">Mesonia oceanica</name>
    <dbReference type="NCBI Taxonomy" id="2687242"/>
    <lineage>
        <taxon>Bacteria</taxon>
        <taxon>Pseudomonadati</taxon>
        <taxon>Bacteroidota</taxon>
        <taxon>Flavobacteriia</taxon>
        <taxon>Flavobacteriales</taxon>
        <taxon>Flavobacteriaceae</taxon>
        <taxon>Mesonia</taxon>
    </lineage>
</organism>
<accession>A0AC61YCB3</accession>
<name>A0AC61YCB3_9FLAO</name>
<protein>
    <submittedName>
        <fullName evidence="1">Uncharacterized protein</fullName>
    </submittedName>
</protein>
<evidence type="ECO:0000313" key="1">
    <source>
        <dbReference type="EMBL" id="VVV02034.1"/>
    </source>
</evidence>
<evidence type="ECO:0000313" key="2">
    <source>
        <dbReference type="Proteomes" id="UP000356253"/>
    </source>
</evidence>
<dbReference type="EMBL" id="CABVMM010000014">
    <property type="protein sequence ID" value="VVV02034.1"/>
    <property type="molecule type" value="Genomic_DNA"/>
</dbReference>
<comment type="caution">
    <text evidence="1">The sequence shown here is derived from an EMBL/GenBank/DDBJ whole genome shotgun (WGS) entry which is preliminary data.</text>
</comment>
<proteinExistence type="predicted"/>
<reference evidence="1" key="1">
    <citation type="submission" date="2019-09" db="EMBL/GenBank/DDBJ databases">
        <authorList>
            <person name="Rodrigo-Torres L."/>
            <person name="Arahal R. D."/>
            <person name="Lucena T."/>
        </authorList>
    </citation>
    <scope>NUCLEOTIDE SEQUENCE</scope>
    <source>
        <strain evidence="1">ISS653</strain>
    </source>
</reference>
<gene>
    <name evidence="1" type="ORF">FVB9532_03330</name>
</gene>